<evidence type="ECO:0000259" key="1">
    <source>
        <dbReference type="Pfam" id="PF06978"/>
    </source>
</evidence>
<reference evidence="3" key="1">
    <citation type="submission" date="2015-01" db="EMBL/GenBank/DDBJ databases">
        <authorList>
            <person name="Aksoy S."/>
            <person name="Warren W."/>
            <person name="Wilson R.K."/>
        </authorList>
    </citation>
    <scope>NUCLEOTIDE SEQUENCE [LARGE SCALE GENOMIC DNA]</scope>
    <source>
        <strain evidence="3">IAEA</strain>
    </source>
</reference>
<evidence type="ECO:0000313" key="2">
    <source>
        <dbReference type="EnsemblMetazoa" id="GPPI046072-PA"/>
    </source>
</evidence>
<dbReference type="AlphaFoldDB" id="A0A1B0C0P5"/>
<dbReference type="Pfam" id="PF06978">
    <property type="entry name" value="POP1_N"/>
    <property type="match status" value="1"/>
</dbReference>
<dbReference type="PANTHER" id="PTHR22731:SF3">
    <property type="entry name" value="RIBONUCLEASES P_MRP PROTEIN SUBUNIT POP1"/>
    <property type="match status" value="1"/>
</dbReference>
<dbReference type="Proteomes" id="UP000092460">
    <property type="component" value="Unassembled WGS sequence"/>
</dbReference>
<dbReference type="VEuPathDB" id="VectorBase:GPPI046072"/>
<name>A0A1B0C0P5_9MUSC</name>
<dbReference type="PANTHER" id="PTHR22731">
    <property type="entry name" value="RIBONUCLEASES P/MRP PROTEIN SUBUNIT POP1"/>
    <property type="match status" value="1"/>
</dbReference>
<dbReference type="EnsemblMetazoa" id="GPPI046072-RA">
    <property type="protein sequence ID" value="GPPI046072-PA"/>
    <property type="gene ID" value="GPPI046072"/>
</dbReference>
<reference evidence="2" key="2">
    <citation type="submission" date="2020-05" db="UniProtKB">
        <authorList>
            <consortium name="EnsemblMetazoa"/>
        </authorList>
    </citation>
    <scope>IDENTIFICATION</scope>
    <source>
        <strain evidence="2">IAEA</strain>
    </source>
</reference>
<dbReference type="InterPro" id="IPR009723">
    <property type="entry name" value="Pop1_N"/>
</dbReference>
<proteinExistence type="predicted"/>
<keyword evidence="3" id="KW-1185">Reference proteome</keyword>
<dbReference type="GO" id="GO:0005655">
    <property type="term" value="C:nucleolar ribonuclease P complex"/>
    <property type="evidence" value="ECO:0007669"/>
    <property type="project" value="InterPro"/>
</dbReference>
<dbReference type="GO" id="GO:0000172">
    <property type="term" value="C:ribonuclease MRP complex"/>
    <property type="evidence" value="ECO:0007669"/>
    <property type="project" value="InterPro"/>
</dbReference>
<feature type="domain" description="Pop1 N-terminal" evidence="1">
    <location>
        <begin position="11"/>
        <end position="58"/>
    </location>
</feature>
<dbReference type="InterPro" id="IPR039182">
    <property type="entry name" value="Pop1"/>
</dbReference>
<dbReference type="GO" id="GO:0001682">
    <property type="term" value="P:tRNA 5'-leader removal"/>
    <property type="evidence" value="ECO:0007669"/>
    <property type="project" value="InterPro"/>
</dbReference>
<evidence type="ECO:0000313" key="3">
    <source>
        <dbReference type="Proteomes" id="UP000092460"/>
    </source>
</evidence>
<sequence length="66" mass="8397">MSKSGRSQQVKRPSRKYRRSPRNLLADYLRRQRKRKWLETHIWHAKRFHMIERWGYRLQTVKIRSF</sequence>
<dbReference type="EMBL" id="JXJN01023724">
    <property type="status" value="NOT_ANNOTATED_CDS"/>
    <property type="molecule type" value="Genomic_DNA"/>
</dbReference>
<protein>
    <recommendedName>
        <fullName evidence="1">Pop1 N-terminal domain-containing protein</fullName>
    </recommendedName>
</protein>
<dbReference type="STRING" id="67801.A0A1B0C0P5"/>
<organism evidence="2 3">
    <name type="scientific">Glossina palpalis gambiensis</name>
    <dbReference type="NCBI Taxonomy" id="67801"/>
    <lineage>
        <taxon>Eukaryota</taxon>
        <taxon>Metazoa</taxon>
        <taxon>Ecdysozoa</taxon>
        <taxon>Arthropoda</taxon>
        <taxon>Hexapoda</taxon>
        <taxon>Insecta</taxon>
        <taxon>Pterygota</taxon>
        <taxon>Neoptera</taxon>
        <taxon>Endopterygota</taxon>
        <taxon>Diptera</taxon>
        <taxon>Brachycera</taxon>
        <taxon>Muscomorpha</taxon>
        <taxon>Hippoboscoidea</taxon>
        <taxon>Glossinidae</taxon>
        <taxon>Glossina</taxon>
    </lineage>
</organism>
<accession>A0A1B0C0P5</accession>